<dbReference type="EMBL" id="REGN01004477">
    <property type="protein sequence ID" value="RNA17284.1"/>
    <property type="molecule type" value="Genomic_DNA"/>
</dbReference>
<keyword evidence="2" id="KW-1185">Reference proteome</keyword>
<name>A0A3M7R1N9_BRAPC</name>
<evidence type="ECO:0000313" key="1">
    <source>
        <dbReference type="EMBL" id="RNA17284.1"/>
    </source>
</evidence>
<proteinExistence type="predicted"/>
<dbReference type="Proteomes" id="UP000276133">
    <property type="component" value="Unassembled WGS sequence"/>
</dbReference>
<gene>
    <name evidence="1" type="ORF">BpHYR1_023943</name>
</gene>
<sequence>MDNNIIWNFKLDFKIFERSRFCTSLPDLDTLCNYECCSVRRTKFKLYEKEIEQIYRSVIYAFLSRNLKINNTNIFKIQKPSIFMSINIEILNRFKY</sequence>
<protein>
    <submittedName>
        <fullName evidence="1">Uncharacterized protein</fullName>
    </submittedName>
</protein>
<reference evidence="1 2" key="1">
    <citation type="journal article" date="2018" name="Sci. Rep.">
        <title>Genomic signatures of local adaptation to the degree of environmental predictability in rotifers.</title>
        <authorList>
            <person name="Franch-Gras L."/>
            <person name="Hahn C."/>
            <person name="Garcia-Roger E.M."/>
            <person name="Carmona M.J."/>
            <person name="Serra M."/>
            <person name="Gomez A."/>
        </authorList>
    </citation>
    <scope>NUCLEOTIDE SEQUENCE [LARGE SCALE GENOMIC DNA]</scope>
    <source>
        <strain evidence="1">HYR1</strain>
    </source>
</reference>
<accession>A0A3M7R1N9</accession>
<evidence type="ECO:0000313" key="2">
    <source>
        <dbReference type="Proteomes" id="UP000276133"/>
    </source>
</evidence>
<comment type="caution">
    <text evidence="1">The sequence shown here is derived from an EMBL/GenBank/DDBJ whole genome shotgun (WGS) entry which is preliminary data.</text>
</comment>
<dbReference type="AlphaFoldDB" id="A0A3M7R1N9"/>
<organism evidence="1 2">
    <name type="scientific">Brachionus plicatilis</name>
    <name type="common">Marine rotifer</name>
    <name type="synonym">Brachionus muelleri</name>
    <dbReference type="NCBI Taxonomy" id="10195"/>
    <lineage>
        <taxon>Eukaryota</taxon>
        <taxon>Metazoa</taxon>
        <taxon>Spiralia</taxon>
        <taxon>Gnathifera</taxon>
        <taxon>Rotifera</taxon>
        <taxon>Eurotatoria</taxon>
        <taxon>Monogononta</taxon>
        <taxon>Pseudotrocha</taxon>
        <taxon>Ploima</taxon>
        <taxon>Brachionidae</taxon>
        <taxon>Brachionus</taxon>
    </lineage>
</organism>